<keyword evidence="3" id="KW-1185">Reference proteome</keyword>
<dbReference type="RefSeq" id="XP_008088225.1">
    <property type="nucleotide sequence ID" value="XM_008090034.1"/>
</dbReference>
<dbReference type="STRING" id="1116229.S3CC24"/>
<sequence length="591" mass="67538">MLDYLHKQEIKIRQNLCFALKRLRNLNDAKTMKFWVDAICINQEDIVERSKEVMMMQRIYSQANKVIIWLGEIHIDDNTFEEAESQFTAMAKILKNGSGVQTPRLHDIAHVLRQPETHINHSFRHWLAQPKSWDLVRKVVVSKWFTRVWVLQEFAQARDVVILLGTHAFRSFDLFLCALHIRKIHFHLTTTEKMYLDRVVRIYLTSFPNYLLPQLETARIFDATDKRDKVYAVLGLPSGEDRDLGVRSLLRPDYSKPVWEVYGNMVRHFISESRVRSIKSLHDGEHAVGRHRYGEGVLDILRPTEHTGLIPDKDKALYRHPPGLWAVDPRYLRQPSLDLDVGYNPPNDAQDSRILQLKGIKLTTVTAIFDQHLLPVPFHERNSASTVRRLQQIVQDHFSTTISRYLGPNSLEADFAETIVAGTKTDLSQQTSTESMETITQPDFDELNAMTHWLEYSEVGHQVIVGSPHEEMTEWLKLEDNTASASSLSSGCSRSSTFQKSVDLNRTVFATEDGKLGIGTTKSRVGDEIWLLFGGRTLFVLRKAKSVKKVNANERCKLRGLVGECFVKGFMDGEALKGVAGGDGVEECWLV</sequence>
<reference evidence="2 3" key="1">
    <citation type="journal article" date="2013" name="BMC Genomics">
        <title>Genomics-driven discovery of the pneumocandin biosynthetic gene cluster in the fungus Glarea lozoyensis.</title>
        <authorList>
            <person name="Chen L."/>
            <person name="Yue Q."/>
            <person name="Zhang X."/>
            <person name="Xiang M."/>
            <person name="Wang C."/>
            <person name="Li S."/>
            <person name="Che Y."/>
            <person name="Ortiz-Lopez F.J."/>
            <person name="Bills G.F."/>
            <person name="Liu X."/>
            <person name="An Z."/>
        </authorList>
    </citation>
    <scope>NUCLEOTIDE SEQUENCE [LARGE SCALE GENOMIC DNA]</scope>
    <source>
        <strain evidence="3">ATCC 20868 / MF5171</strain>
    </source>
</reference>
<dbReference type="HOGENOM" id="CLU_004184_7_0_1"/>
<dbReference type="InterPro" id="IPR010730">
    <property type="entry name" value="HET"/>
</dbReference>
<evidence type="ECO:0000313" key="3">
    <source>
        <dbReference type="Proteomes" id="UP000016922"/>
    </source>
</evidence>
<accession>S3CC24</accession>
<dbReference type="OrthoDB" id="3553147at2759"/>
<feature type="domain" description="Heterokaryon incompatibility" evidence="1">
    <location>
        <begin position="6"/>
        <end position="153"/>
    </location>
</feature>
<dbReference type="OMA" id="PETHINH"/>
<protein>
    <recommendedName>
        <fullName evidence="1">Heterokaryon incompatibility domain-containing protein</fullName>
    </recommendedName>
</protein>
<dbReference type="Proteomes" id="UP000016922">
    <property type="component" value="Unassembled WGS sequence"/>
</dbReference>
<gene>
    <name evidence="2" type="ORF">GLAREA_07987</name>
</gene>
<evidence type="ECO:0000259" key="1">
    <source>
        <dbReference type="Pfam" id="PF06985"/>
    </source>
</evidence>
<dbReference type="Pfam" id="PF06985">
    <property type="entry name" value="HET"/>
    <property type="match status" value="1"/>
</dbReference>
<dbReference type="InterPro" id="IPR052895">
    <property type="entry name" value="HetReg/Transcr_Mod"/>
</dbReference>
<dbReference type="PANTHER" id="PTHR24148">
    <property type="entry name" value="ANKYRIN REPEAT DOMAIN-CONTAINING PROTEIN 39 HOMOLOG-RELATED"/>
    <property type="match status" value="1"/>
</dbReference>
<dbReference type="KEGG" id="glz:GLAREA_07987"/>
<proteinExistence type="predicted"/>
<dbReference type="PANTHER" id="PTHR24148:SF73">
    <property type="entry name" value="HET DOMAIN PROTEIN (AFU_ORTHOLOGUE AFUA_8G01020)"/>
    <property type="match status" value="1"/>
</dbReference>
<dbReference type="GeneID" id="19467038"/>
<organism evidence="2 3">
    <name type="scientific">Glarea lozoyensis (strain ATCC 20868 / MF5171)</name>
    <dbReference type="NCBI Taxonomy" id="1116229"/>
    <lineage>
        <taxon>Eukaryota</taxon>
        <taxon>Fungi</taxon>
        <taxon>Dikarya</taxon>
        <taxon>Ascomycota</taxon>
        <taxon>Pezizomycotina</taxon>
        <taxon>Leotiomycetes</taxon>
        <taxon>Helotiales</taxon>
        <taxon>Helotiaceae</taxon>
        <taxon>Glarea</taxon>
    </lineage>
</organism>
<dbReference type="EMBL" id="KE145373">
    <property type="protein sequence ID" value="EPE24137.1"/>
    <property type="molecule type" value="Genomic_DNA"/>
</dbReference>
<evidence type="ECO:0000313" key="2">
    <source>
        <dbReference type="EMBL" id="EPE24137.1"/>
    </source>
</evidence>
<dbReference type="AlphaFoldDB" id="S3CC24"/>
<name>S3CC24_GLAL2</name>